<keyword evidence="2" id="KW-1185">Reference proteome</keyword>
<name>A0A6D2IXF6_9BRAS</name>
<dbReference type="EMBL" id="CACVBM020001129">
    <property type="protein sequence ID" value="CAA7033305.1"/>
    <property type="molecule type" value="Genomic_DNA"/>
</dbReference>
<dbReference type="InterPro" id="IPR038881">
    <property type="entry name" value="Yae1-like"/>
</dbReference>
<evidence type="ECO:0000313" key="2">
    <source>
        <dbReference type="Proteomes" id="UP000467841"/>
    </source>
</evidence>
<dbReference type="PANTHER" id="PTHR18829">
    <property type="entry name" value="PROTEIN YAE1 HOMOLOG"/>
    <property type="match status" value="1"/>
</dbReference>
<accession>A0A6D2IXF6</accession>
<dbReference type="AlphaFoldDB" id="A0A6D2IXF6"/>
<gene>
    <name evidence="1" type="ORF">MERR_LOCUS20540</name>
</gene>
<proteinExistence type="predicted"/>
<evidence type="ECO:0000313" key="1">
    <source>
        <dbReference type="EMBL" id="CAA7033305.1"/>
    </source>
</evidence>
<dbReference type="OrthoDB" id="20086at2759"/>
<protein>
    <submittedName>
        <fullName evidence="1">Uncharacterized protein</fullName>
    </submittedName>
</protein>
<comment type="caution">
    <text evidence="1">The sequence shown here is derived from an EMBL/GenBank/DDBJ whole genome shotgun (WGS) entry which is preliminary data.</text>
</comment>
<reference evidence="1" key="1">
    <citation type="submission" date="2020-01" db="EMBL/GenBank/DDBJ databases">
        <authorList>
            <person name="Mishra B."/>
        </authorList>
    </citation>
    <scope>NUCLEOTIDE SEQUENCE [LARGE SCALE GENOMIC DNA]</scope>
</reference>
<dbReference type="PANTHER" id="PTHR18829:SF0">
    <property type="entry name" value="PROTEIN YAE1 HOMOLOG"/>
    <property type="match status" value="1"/>
</dbReference>
<sequence length="72" mass="8215">MSGLLHRDFNMLMGNDDDSLENLDGSFFRSSDEEPSDNYPIIKDTEKMLEEFYMSGYRDEIIAGKEAAVQQG</sequence>
<organism evidence="1 2">
    <name type="scientific">Microthlaspi erraticum</name>
    <dbReference type="NCBI Taxonomy" id="1685480"/>
    <lineage>
        <taxon>Eukaryota</taxon>
        <taxon>Viridiplantae</taxon>
        <taxon>Streptophyta</taxon>
        <taxon>Embryophyta</taxon>
        <taxon>Tracheophyta</taxon>
        <taxon>Spermatophyta</taxon>
        <taxon>Magnoliopsida</taxon>
        <taxon>eudicotyledons</taxon>
        <taxon>Gunneridae</taxon>
        <taxon>Pentapetalae</taxon>
        <taxon>rosids</taxon>
        <taxon>malvids</taxon>
        <taxon>Brassicales</taxon>
        <taxon>Brassicaceae</taxon>
        <taxon>Coluteocarpeae</taxon>
        <taxon>Microthlaspi</taxon>
    </lineage>
</organism>
<dbReference type="Proteomes" id="UP000467841">
    <property type="component" value="Unassembled WGS sequence"/>
</dbReference>